<evidence type="ECO:0000256" key="4">
    <source>
        <dbReference type="ARBA" id="ARBA00022723"/>
    </source>
</evidence>
<sequence>MYKEKLDAYIDAHKEDMLEDLKTLVRINSQKGESQQGKPFGEGPAKVLDTAEEMLKKYGFSTQNYDHYVVTADFSDQEKKLDILAHLDVVPVTKNWKETQPFEPVIKDGKIYGRGTADDKGPAIAALYAMRAIKECGVPLKNSMRLILGSDEECGSADLEYYYAREKEAPMTFTPDADFPVINLEKGRLQKDFTVKLDAGSTGAAVVKVQGGTKVNVVPDTAVAVVRGLTKDEVECAAEKIKNHITYLLKETSEGIEITAKGLAAHASTPEAGHNAICGLVNLLADLPLDTGVGYWKAIAEMFPDDDFYGEALKVNMEDEISGKLTMNLGILNYDGNEIKGVFDSRIPVCGSDDNVTAVLDQTFTGKGFVIEEGKMIAPHYVPADSELVQKLLASYEVYSGVKGEAQSTGGGTYVHDLERGVAFGCMVPEVDNHMHGDDEFMVIDMLLMSAKIFADAIVRICG</sequence>
<name>A0ABT2SMF9_9FIRM</name>
<dbReference type="PROSITE" id="PS00759">
    <property type="entry name" value="ARGE_DAPE_CPG2_2"/>
    <property type="match status" value="1"/>
</dbReference>
<reference evidence="9 10" key="1">
    <citation type="journal article" date="2021" name="ISME Commun">
        <title>Automated analysis of genomic sequences facilitates high-throughput and comprehensive description of bacteria.</title>
        <authorList>
            <person name="Hitch T.C.A."/>
        </authorList>
    </citation>
    <scope>NUCLEOTIDE SEQUENCE [LARGE SCALE GENOMIC DNA]</scope>
    <source>
        <strain evidence="9 10">Sanger_29</strain>
    </source>
</reference>
<evidence type="ECO:0000256" key="3">
    <source>
        <dbReference type="ARBA" id="ARBA00022670"/>
    </source>
</evidence>
<dbReference type="PANTHER" id="PTHR43808">
    <property type="entry name" value="ACETYLORNITHINE DEACETYLASE"/>
    <property type="match status" value="1"/>
</dbReference>
<evidence type="ECO:0000256" key="1">
    <source>
        <dbReference type="ARBA" id="ARBA00001947"/>
    </source>
</evidence>
<dbReference type="NCBIfam" id="TIGR01887">
    <property type="entry name" value="dipeptidaselike"/>
    <property type="match status" value="1"/>
</dbReference>
<dbReference type="InterPro" id="IPR001261">
    <property type="entry name" value="ArgE/DapE_CS"/>
</dbReference>
<dbReference type="EC" id="3.4.13.-" evidence="9"/>
<keyword evidence="7 9" id="KW-0224">Dipeptidase</keyword>
<evidence type="ECO:0000256" key="7">
    <source>
        <dbReference type="ARBA" id="ARBA00022997"/>
    </source>
</evidence>
<dbReference type="GO" id="GO:0016805">
    <property type="term" value="F:dipeptidase activity"/>
    <property type="evidence" value="ECO:0007669"/>
    <property type="project" value="UniProtKB-KW"/>
</dbReference>
<comment type="caution">
    <text evidence="9">The sequence shown here is derived from an EMBL/GenBank/DDBJ whole genome shotgun (WGS) entry which is preliminary data.</text>
</comment>
<evidence type="ECO:0000313" key="9">
    <source>
        <dbReference type="EMBL" id="MCU6725663.1"/>
    </source>
</evidence>
<dbReference type="Gene3D" id="3.40.630.10">
    <property type="entry name" value="Zn peptidases"/>
    <property type="match status" value="1"/>
</dbReference>
<dbReference type="InterPro" id="IPR050072">
    <property type="entry name" value="Peptidase_M20A"/>
</dbReference>
<dbReference type="PANTHER" id="PTHR43808:SF31">
    <property type="entry name" value="N-ACETYL-L-CITRULLINE DEACETYLASE"/>
    <property type="match status" value="1"/>
</dbReference>
<keyword evidence="8" id="KW-0482">Metalloprotease</keyword>
<protein>
    <submittedName>
        <fullName evidence="9">Sapep family Mn(2+)-dependent dipeptidase</fullName>
        <ecNumber evidence="9">3.4.13.-</ecNumber>
    </submittedName>
</protein>
<dbReference type="Pfam" id="PF01546">
    <property type="entry name" value="Peptidase_M20"/>
    <property type="match status" value="1"/>
</dbReference>
<keyword evidence="3" id="KW-0645">Protease</keyword>
<evidence type="ECO:0000313" key="10">
    <source>
        <dbReference type="Proteomes" id="UP001652338"/>
    </source>
</evidence>
<comment type="similarity">
    <text evidence="2">Belongs to the peptidase M20A family.</text>
</comment>
<dbReference type="RefSeq" id="WP_262654926.1">
    <property type="nucleotide sequence ID" value="NZ_JAOQKE010000012.1"/>
</dbReference>
<dbReference type="SUPFAM" id="SSF55031">
    <property type="entry name" value="Bacterial exopeptidase dimerisation domain"/>
    <property type="match status" value="1"/>
</dbReference>
<keyword evidence="4" id="KW-0479">Metal-binding</keyword>
<evidence type="ECO:0000256" key="5">
    <source>
        <dbReference type="ARBA" id="ARBA00022801"/>
    </source>
</evidence>
<comment type="cofactor">
    <cofactor evidence="1">
        <name>Zn(2+)</name>
        <dbReference type="ChEBI" id="CHEBI:29105"/>
    </cofactor>
</comment>
<keyword evidence="5 9" id="KW-0378">Hydrolase</keyword>
<keyword evidence="10" id="KW-1185">Reference proteome</keyword>
<dbReference type="SUPFAM" id="SSF53187">
    <property type="entry name" value="Zn-dependent exopeptidases"/>
    <property type="match status" value="1"/>
</dbReference>
<dbReference type="Gene3D" id="3.30.70.360">
    <property type="match status" value="2"/>
</dbReference>
<dbReference type="Proteomes" id="UP001652338">
    <property type="component" value="Unassembled WGS sequence"/>
</dbReference>
<organism evidence="9 10">
    <name type="scientific">Muricoprocola aceti</name>
    <dbReference type="NCBI Taxonomy" id="2981772"/>
    <lineage>
        <taxon>Bacteria</taxon>
        <taxon>Bacillati</taxon>
        <taxon>Bacillota</taxon>
        <taxon>Clostridia</taxon>
        <taxon>Lachnospirales</taxon>
        <taxon>Lachnospiraceae</taxon>
        <taxon>Muricoprocola</taxon>
    </lineage>
</organism>
<keyword evidence="6" id="KW-0862">Zinc</keyword>
<gene>
    <name evidence="9" type="ORF">OCV47_09915</name>
</gene>
<dbReference type="InterPro" id="IPR002933">
    <property type="entry name" value="Peptidase_M20"/>
</dbReference>
<dbReference type="InterPro" id="IPR036264">
    <property type="entry name" value="Bact_exopeptidase_dim_dom"/>
</dbReference>
<evidence type="ECO:0000256" key="8">
    <source>
        <dbReference type="ARBA" id="ARBA00023049"/>
    </source>
</evidence>
<proteinExistence type="inferred from homology"/>
<dbReference type="InterPro" id="IPR010964">
    <property type="entry name" value="M20A_pepV-rel"/>
</dbReference>
<accession>A0ABT2SMF9</accession>
<evidence type="ECO:0000256" key="2">
    <source>
        <dbReference type="ARBA" id="ARBA00006247"/>
    </source>
</evidence>
<dbReference type="EMBL" id="JAOQKE010000012">
    <property type="protein sequence ID" value="MCU6725663.1"/>
    <property type="molecule type" value="Genomic_DNA"/>
</dbReference>
<evidence type="ECO:0000256" key="6">
    <source>
        <dbReference type="ARBA" id="ARBA00022833"/>
    </source>
</evidence>